<dbReference type="PRINTS" id="PR00502">
    <property type="entry name" value="NUDIXFAMILY"/>
</dbReference>
<gene>
    <name evidence="5" type="ORF">SAMN05216241_102212</name>
</gene>
<dbReference type="CDD" id="cd04673">
    <property type="entry name" value="NUDIX_ADPRase"/>
    <property type="match status" value="1"/>
</dbReference>
<dbReference type="InterPro" id="IPR020084">
    <property type="entry name" value="NUDIX_hydrolase_CS"/>
</dbReference>
<evidence type="ECO:0000313" key="5">
    <source>
        <dbReference type="EMBL" id="SDF74705.1"/>
    </source>
</evidence>
<dbReference type="InterPro" id="IPR015797">
    <property type="entry name" value="NUDIX_hydrolase-like_dom_sf"/>
</dbReference>
<dbReference type="Proteomes" id="UP000199415">
    <property type="component" value="Unassembled WGS sequence"/>
</dbReference>
<feature type="domain" description="Nudix hydrolase" evidence="4">
    <location>
        <begin position="6"/>
        <end position="133"/>
    </location>
</feature>
<sequence>MTASGTPTPAVLAVVWRAGRVLLARRAKPPQAHLWGFPGGKIEFGEPMMDAAVRELREETGVTADPVAVIDAVDVIDPQTAAHHYVLIAVLTRWTAGEGRAASDVDETAWFAADQLPAARSPGVDRVASAAARRMTGTS</sequence>
<dbReference type="PROSITE" id="PS00893">
    <property type="entry name" value="NUDIX_BOX"/>
    <property type="match status" value="1"/>
</dbReference>
<keyword evidence="2 3" id="KW-0378">Hydrolase</keyword>
<dbReference type="InterPro" id="IPR020476">
    <property type="entry name" value="Nudix_hydrolase"/>
</dbReference>
<evidence type="ECO:0000259" key="4">
    <source>
        <dbReference type="PROSITE" id="PS51462"/>
    </source>
</evidence>
<dbReference type="EMBL" id="FNCE01000002">
    <property type="protein sequence ID" value="SDF74705.1"/>
    <property type="molecule type" value="Genomic_DNA"/>
</dbReference>
<dbReference type="OrthoDB" id="9761969at2"/>
<dbReference type="Pfam" id="PF00293">
    <property type="entry name" value="NUDIX"/>
    <property type="match status" value="1"/>
</dbReference>
<dbReference type="PANTHER" id="PTHR43736">
    <property type="entry name" value="ADP-RIBOSE PYROPHOSPHATASE"/>
    <property type="match status" value="1"/>
</dbReference>
<comment type="cofactor">
    <cofactor evidence="1">
        <name>Mg(2+)</name>
        <dbReference type="ChEBI" id="CHEBI:18420"/>
    </cofactor>
</comment>
<keyword evidence="6" id="KW-1185">Reference proteome</keyword>
<dbReference type="PROSITE" id="PS51462">
    <property type="entry name" value="NUDIX"/>
    <property type="match status" value="1"/>
</dbReference>
<dbReference type="GO" id="GO:0016787">
    <property type="term" value="F:hydrolase activity"/>
    <property type="evidence" value="ECO:0007669"/>
    <property type="project" value="UniProtKB-KW"/>
</dbReference>
<dbReference type="STRING" id="1082479.SAMN05216241_102212"/>
<dbReference type="AlphaFoldDB" id="A0A1G7NKQ9"/>
<accession>A0A1G7NKQ9</accession>
<reference evidence="5 6" key="1">
    <citation type="submission" date="2016-10" db="EMBL/GenBank/DDBJ databases">
        <authorList>
            <person name="de Groot N.N."/>
        </authorList>
    </citation>
    <scope>NUCLEOTIDE SEQUENCE [LARGE SCALE GENOMIC DNA]</scope>
    <source>
        <strain evidence="5 6">DSM 25584</strain>
    </source>
</reference>
<protein>
    <submittedName>
        <fullName evidence="5">ADP-ribose pyrophosphatase YjhB, NUDIX family</fullName>
    </submittedName>
</protein>
<organism evidence="5 6">
    <name type="scientific">Limimonas halophila</name>
    <dbReference type="NCBI Taxonomy" id="1082479"/>
    <lineage>
        <taxon>Bacteria</taxon>
        <taxon>Pseudomonadati</taxon>
        <taxon>Pseudomonadota</taxon>
        <taxon>Alphaproteobacteria</taxon>
        <taxon>Rhodospirillales</taxon>
        <taxon>Rhodovibrionaceae</taxon>
        <taxon>Limimonas</taxon>
    </lineage>
</organism>
<proteinExistence type="inferred from homology"/>
<dbReference type="SUPFAM" id="SSF55811">
    <property type="entry name" value="Nudix"/>
    <property type="match status" value="1"/>
</dbReference>
<evidence type="ECO:0000256" key="2">
    <source>
        <dbReference type="ARBA" id="ARBA00022801"/>
    </source>
</evidence>
<evidence type="ECO:0000256" key="3">
    <source>
        <dbReference type="RuleBase" id="RU003476"/>
    </source>
</evidence>
<evidence type="ECO:0000313" key="6">
    <source>
        <dbReference type="Proteomes" id="UP000199415"/>
    </source>
</evidence>
<dbReference type="Gene3D" id="3.90.79.10">
    <property type="entry name" value="Nucleoside Triphosphate Pyrophosphohydrolase"/>
    <property type="match status" value="1"/>
</dbReference>
<comment type="similarity">
    <text evidence="3">Belongs to the Nudix hydrolase family.</text>
</comment>
<dbReference type="InterPro" id="IPR000086">
    <property type="entry name" value="NUDIX_hydrolase_dom"/>
</dbReference>
<name>A0A1G7NKQ9_9PROT</name>
<dbReference type="RefSeq" id="WP_090018847.1">
    <property type="nucleotide sequence ID" value="NZ_FNCE01000002.1"/>
</dbReference>
<evidence type="ECO:0000256" key="1">
    <source>
        <dbReference type="ARBA" id="ARBA00001946"/>
    </source>
</evidence>
<dbReference type="PANTHER" id="PTHR43736:SF1">
    <property type="entry name" value="DIHYDRONEOPTERIN TRIPHOSPHATE DIPHOSPHATASE"/>
    <property type="match status" value="1"/>
</dbReference>